<name>A0A3N4IW75_9PEZI</name>
<dbReference type="OrthoDB" id="5488183at2759"/>
<keyword evidence="2" id="KW-1185">Reference proteome</keyword>
<evidence type="ECO:0008006" key="3">
    <source>
        <dbReference type="Google" id="ProtNLM"/>
    </source>
</evidence>
<reference evidence="1 2" key="1">
    <citation type="journal article" date="2018" name="Nat. Ecol. Evol.">
        <title>Pezizomycetes genomes reveal the molecular basis of ectomycorrhizal truffle lifestyle.</title>
        <authorList>
            <person name="Murat C."/>
            <person name="Payen T."/>
            <person name="Noel B."/>
            <person name="Kuo A."/>
            <person name="Morin E."/>
            <person name="Chen J."/>
            <person name="Kohler A."/>
            <person name="Krizsan K."/>
            <person name="Balestrini R."/>
            <person name="Da Silva C."/>
            <person name="Montanini B."/>
            <person name="Hainaut M."/>
            <person name="Levati E."/>
            <person name="Barry K.W."/>
            <person name="Belfiori B."/>
            <person name="Cichocki N."/>
            <person name="Clum A."/>
            <person name="Dockter R.B."/>
            <person name="Fauchery L."/>
            <person name="Guy J."/>
            <person name="Iotti M."/>
            <person name="Le Tacon F."/>
            <person name="Lindquist E.A."/>
            <person name="Lipzen A."/>
            <person name="Malagnac F."/>
            <person name="Mello A."/>
            <person name="Molinier V."/>
            <person name="Miyauchi S."/>
            <person name="Poulain J."/>
            <person name="Riccioni C."/>
            <person name="Rubini A."/>
            <person name="Sitrit Y."/>
            <person name="Splivallo R."/>
            <person name="Traeger S."/>
            <person name="Wang M."/>
            <person name="Zifcakova L."/>
            <person name="Wipf D."/>
            <person name="Zambonelli A."/>
            <person name="Paolocci F."/>
            <person name="Nowrousian M."/>
            <person name="Ottonello S."/>
            <person name="Baldrian P."/>
            <person name="Spatafora J.W."/>
            <person name="Henrissat B."/>
            <person name="Nagy L.G."/>
            <person name="Aury J.M."/>
            <person name="Wincker P."/>
            <person name="Grigoriev I.V."/>
            <person name="Bonfante P."/>
            <person name="Martin F.M."/>
        </authorList>
    </citation>
    <scope>NUCLEOTIDE SEQUENCE [LARGE SCALE GENOMIC DNA]</scope>
    <source>
        <strain evidence="1 2">120613-1</strain>
    </source>
</reference>
<evidence type="ECO:0000313" key="1">
    <source>
        <dbReference type="EMBL" id="RPA88551.1"/>
    </source>
</evidence>
<dbReference type="InterPro" id="IPR036361">
    <property type="entry name" value="SAP_dom_sf"/>
</dbReference>
<dbReference type="EMBL" id="ML120814">
    <property type="protein sequence ID" value="RPA88551.1"/>
    <property type="molecule type" value="Genomic_DNA"/>
</dbReference>
<dbReference type="AlphaFoldDB" id="A0A3N4IW75"/>
<accession>A0A3N4IW75</accession>
<feature type="non-terminal residue" evidence="1">
    <location>
        <position position="103"/>
    </location>
</feature>
<protein>
    <recommendedName>
        <fullName evidence="3">SAP domain-containing protein</fullName>
    </recommendedName>
</protein>
<organism evidence="1 2">
    <name type="scientific">Choiromyces venosus 120613-1</name>
    <dbReference type="NCBI Taxonomy" id="1336337"/>
    <lineage>
        <taxon>Eukaryota</taxon>
        <taxon>Fungi</taxon>
        <taxon>Dikarya</taxon>
        <taxon>Ascomycota</taxon>
        <taxon>Pezizomycotina</taxon>
        <taxon>Pezizomycetes</taxon>
        <taxon>Pezizales</taxon>
        <taxon>Tuberaceae</taxon>
        <taxon>Choiromyces</taxon>
    </lineage>
</organism>
<proteinExistence type="predicted"/>
<dbReference type="Gene3D" id="1.10.720.30">
    <property type="entry name" value="SAP domain"/>
    <property type="match status" value="1"/>
</dbReference>
<evidence type="ECO:0000313" key="2">
    <source>
        <dbReference type="Proteomes" id="UP000276215"/>
    </source>
</evidence>
<sequence length="103" mass="11435">MPPKLKDLQKQCKAARLDQTGKVADLVQRLKDHNARKERSPGDQEDPKCDAILLTQSKVSSEEDTKRDARDAFGQALEEEELEVKMVMGELYVGNPRGLGLAG</sequence>
<dbReference type="Proteomes" id="UP000276215">
    <property type="component" value="Unassembled WGS sequence"/>
</dbReference>
<gene>
    <name evidence="1" type="ORF">L873DRAFT_1796594</name>
</gene>